<dbReference type="Gene3D" id="1.20.5.3310">
    <property type="match status" value="1"/>
</dbReference>
<feature type="compositionally biased region" description="Basic and acidic residues" evidence="10">
    <location>
        <begin position="91"/>
        <end position="115"/>
    </location>
</feature>
<comment type="caution">
    <text evidence="11">The sequence shown here is derived from an EMBL/GenBank/DDBJ whole genome shotgun (WGS) entry which is preliminary data.</text>
</comment>
<comment type="subunit">
    <text evidence="9">The Tat system comprises two distinct complexes: a TatABC complex, containing multiple copies of TatA, TatB and TatC subunits, and a separate TatA complex, containing only TatA subunits. Substrates initially bind to the TatABC complex, which probably triggers association of the separate TatA complex to form the active translocon.</text>
</comment>
<evidence type="ECO:0000256" key="4">
    <source>
        <dbReference type="ARBA" id="ARBA00022692"/>
    </source>
</evidence>
<evidence type="ECO:0000256" key="2">
    <source>
        <dbReference type="ARBA" id="ARBA00022448"/>
    </source>
</evidence>
<sequence>MFDMGWSELLVVGVVALIVVGPKDLPVLFRNVGRFVGKARGMAREFSRAMNEAADESGVRDVAKTFKTATNPLGSAMDGVKDAARGLTDGLGKDRFDPESETGKLAAERAEDAKRIQAATARAAAERKAREAEEALKKAEEAEAELLQASAAATASEEPESKT</sequence>
<evidence type="ECO:0000313" key="11">
    <source>
        <dbReference type="EMBL" id="GHG79408.1"/>
    </source>
</evidence>
<comment type="function">
    <text evidence="9">Part of the twin-arginine translocation (Tat) system that transports large folded proteins containing a characteristic twin-arginine motif in their signal peptide across membranes. Together with TatC, TatB is part of a receptor directly interacting with Tat signal peptides. TatB may form an oligomeric binding site that transiently accommodates folded Tat precursor proteins before their translocation.</text>
</comment>
<dbReference type="EMBL" id="BNAP01000001">
    <property type="protein sequence ID" value="GHG79408.1"/>
    <property type="molecule type" value="Genomic_DNA"/>
</dbReference>
<dbReference type="PRINTS" id="PR01506">
    <property type="entry name" value="TATBPROTEIN"/>
</dbReference>
<dbReference type="InterPro" id="IPR018448">
    <property type="entry name" value="TatB"/>
</dbReference>
<name>A0A8J3MAG7_9RHOB</name>
<dbReference type="InterPro" id="IPR003369">
    <property type="entry name" value="TatA/B/E"/>
</dbReference>
<accession>A0A8J3MAG7</accession>
<organism evidence="11 12">
    <name type="scientific">Pseudodonghicola xiamenensis</name>
    <dbReference type="NCBI Taxonomy" id="337702"/>
    <lineage>
        <taxon>Bacteria</taxon>
        <taxon>Pseudomonadati</taxon>
        <taxon>Pseudomonadota</taxon>
        <taxon>Alphaproteobacteria</taxon>
        <taxon>Rhodobacterales</taxon>
        <taxon>Paracoccaceae</taxon>
        <taxon>Pseudodonghicola</taxon>
    </lineage>
</organism>
<evidence type="ECO:0000256" key="8">
    <source>
        <dbReference type="ARBA" id="ARBA00023136"/>
    </source>
</evidence>
<keyword evidence="7 9" id="KW-0811">Translocation</keyword>
<evidence type="ECO:0000256" key="6">
    <source>
        <dbReference type="ARBA" id="ARBA00022989"/>
    </source>
</evidence>
<keyword evidence="4 9" id="KW-0812">Transmembrane</keyword>
<evidence type="ECO:0000256" key="10">
    <source>
        <dbReference type="SAM" id="MobiDB-lite"/>
    </source>
</evidence>
<dbReference type="RefSeq" id="WP_028091923.1">
    <property type="nucleotide sequence ID" value="NZ_BNAP01000001.1"/>
</dbReference>
<comment type="similarity">
    <text evidence="9">Belongs to the TatB family.</text>
</comment>
<dbReference type="HAMAP" id="MF_00237">
    <property type="entry name" value="TatB"/>
    <property type="match status" value="1"/>
</dbReference>
<dbReference type="GO" id="GO:0008320">
    <property type="term" value="F:protein transmembrane transporter activity"/>
    <property type="evidence" value="ECO:0007669"/>
    <property type="project" value="UniProtKB-UniRule"/>
</dbReference>
<dbReference type="GO" id="GO:0043953">
    <property type="term" value="P:protein transport by the Tat complex"/>
    <property type="evidence" value="ECO:0007669"/>
    <property type="project" value="UniProtKB-UniRule"/>
</dbReference>
<reference evidence="11" key="2">
    <citation type="submission" date="2020-09" db="EMBL/GenBank/DDBJ databases">
        <authorList>
            <person name="Sun Q."/>
            <person name="Zhou Y."/>
        </authorList>
    </citation>
    <scope>NUCLEOTIDE SEQUENCE</scope>
    <source>
        <strain evidence="11">CGMCC 1.7081</strain>
    </source>
</reference>
<evidence type="ECO:0000313" key="12">
    <source>
        <dbReference type="Proteomes" id="UP000611500"/>
    </source>
</evidence>
<evidence type="ECO:0000256" key="7">
    <source>
        <dbReference type="ARBA" id="ARBA00023010"/>
    </source>
</evidence>
<comment type="subcellular location">
    <subcellularLocation>
        <location evidence="9">Cell membrane</location>
        <topology evidence="9">Single-pass membrane protein</topology>
    </subcellularLocation>
    <subcellularLocation>
        <location evidence="1">Membrane</location>
        <topology evidence="1">Single-pass membrane protein</topology>
    </subcellularLocation>
</comment>
<keyword evidence="5 9" id="KW-0653">Protein transport</keyword>
<gene>
    <name evidence="9" type="primary">tatB</name>
    <name evidence="11" type="ORF">GCM10010961_01430</name>
</gene>
<evidence type="ECO:0000256" key="3">
    <source>
        <dbReference type="ARBA" id="ARBA00022475"/>
    </source>
</evidence>
<keyword evidence="12" id="KW-1185">Reference proteome</keyword>
<keyword evidence="3 9" id="KW-1003">Cell membrane</keyword>
<proteinExistence type="inferred from homology"/>
<evidence type="ECO:0000256" key="1">
    <source>
        <dbReference type="ARBA" id="ARBA00004167"/>
    </source>
</evidence>
<dbReference type="AlphaFoldDB" id="A0A8J3MAG7"/>
<dbReference type="PANTHER" id="PTHR33162">
    <property type="entry name" value="SEC-INDEPENDENT PROTEIN TRANSLOCASE PROTEIN TATA, CHLOROPLASTIC"/>
    <property type="match status" value="1"/>
</dbReference>
<dbReference type="Pfam" id="PF02416">
    <property type="entry name" value="TatA_B_E"/>
    <property type="match status" value="1"/>
</dbReference>
<feature type="compositionally biased region" description="Low complexity" evidence="10">
    <location>
        <begin position="145"/>
        <end position="156"/>
    </location>
</feature>
<dbReference type="PANTHER" id="PTHR33162:SF1">
    <property type="entry name" value="SEC-INDEPENDENT PROTEIN TRANSLOCASE PROTEIN TATA, CHLOROPLASTIC"/>
    <property type="match status" value="1"/>
</dbReference>
<dbReference type="GO" id="GO:0033281">
    <property type="term" value="C:TAT protein transport complex"/>
    <property type="evidence" value="ECO:0007669"/>
    <property type="project" value="UniProtKB-UniRule"/>
</dbReference>
<keyword evidence="2 9" id="KW-0813">Transport</keyword>
<keyword evidence="6 9" id="KW-1133">Transmembrane helix</keyword>
<feature type="region of interest" description="Disordered" evidence="10">
    <location>
        <begin position="87"/>
        <end position="163"/>
    </location>
</feature>
<feature type="compositionally biased region" description="Basic and acidic residues" evidence="10">
    <location>
        <begin position="124"/>
        <end position="141"/>
    </location>
</feature>
<dbReference type="NCBIfam" id="TIGR01410">
    <property type="entry name" value="tatB"/>
    <property type="match status" value="1"/>
</dbReference>
<protein>
    <recommendedName>
        <fullName evidence="9">Sec-independent protein translocase protein TatB</fullName>
    </recommendedName>
</protein>
<evidence type="ECO:0000256" key="9">
    <source>
        <dbReference type="HAMAP-Rule" id="MF_00237"/>
    </source>
</evidence>
<reference evidence="11" key="1">
    <citation type="journal article" date="2014" name="Int. J. Syst. Evol. Microbiol.">
        <title>Complete genome sequence of Corynebacterium casei LMG S-19264T (=DSM 44701T), isolated from a smear-ripened cheese.</title>
        <authorList>
            <consortium name="US DOE Joint Genome Institute (JGI-PGF)"/>
            <person name="Walter F."/>
            <person name="Albersmeier A."/>
            <person name="Kalinowski J."/>
            <person name="Ruckert C."/>
        </authorList>
    </citation>
    <scope>NUCLEOTIDE SEQUENCE</scope>
    <source>
        <strain evidence="11">CGMCC 1.7081</strain>
    </source>
</reference>
<evidence type="ECO:0000256" key="5">
    <source>
        <dbReference type="ARBA" id="ARBA00022927"/>
    </source>
</evidence>
<keyword evidence="8 9" id="KW-0472">Membrane</keyword>
<dbReference type="Proteomes" id="UP000611500">
    <property type="component" value="Unassembled WGS sequence"/>
</dbReference>